<comment type="caution">
    <text evidence="8">The sequence shown here is derived from an EMBL/GenBank/DDBJ whole genome shotgun (WGS) entry which is preliminary data.</text>
</comment>
<sequence length="353" mass="39571">MEILDESIPVKVVMKPVEISSMSWQDCNVPPTSHRALLPYQRLSFLQRLSSMALHYSFTANVLLLCAKIVALVFSFMLVLVASALDSALDVLSGSILWITARLMKVNEPDKYPAGKSRFEPVGIIVFSTVMATSSFQIIFFSTLSLYQYFSSTRRIVPSSQESSFIVIGITISVILVKAFLYAICRASSSSLAQVYATDHRNDITLNTATLAVILLINIFNAPTWLDDVGGMAIAVHILFNWIHTGISQVKQLAAYRANEDSYFNLASTIKPKGNDFSIHEWKAYHYGPRLFVEIEILIPPEKSLYGVHQIITKLKLAVETLESVERCFVSVEYMKKSMHHGIISENKVLEFD</sequence>
<name>A0ABQ7JED6_9APIC</name>
<evidence type="ECO:0000256" key="3">
    <source>
        <dbReference type="ARBA" id="ARBA00022692"/>
    </source>
</evidence>
<dbReference type="Gene3D" id="1.20.1510.10">
    <property type="entry name" value="Cation efflux protein transmembrane domain"/>
    <property type="match status" value="1"/>
</dbReference>
<dbReference type="Pfam" id="PF01545">
    <property type="entry name" value="Cation_efflux"/>
    <property type="match status" value="1"/>
</dbReference>
<evidence type="ECO:0000256" key="4">
    <source>
        <dbReference type="ARBA" id="ARBA00022989"/>
    </source>
</evidence>
<feature type="domain" description="Cation efflux protein transmembrane" evidence="7">
    <location>
        <begin position="55"/>
        <end position="253"/>
    </location>
</feature>
<dbReference type="SUPFAM" id="SSF161111">
    <property type="entry name" value="Cation efflux protein transmembrane domain-like"/>
    <property type="match status" value="1"/>
</dbReference>
<evidence type="ECO:0000313" key="8">
    <source>
        <dbReference type="EMBL" id="KAF8822361.1"/>
    </source>
</evidence>
<dbReference type="Proteomes" id="UP000823046">
    <property type="component" value="Unassembled WGS sequence"/>
</dbReference>
<comment type="subcellular location">
    <subcellularLocation>
        <location evidence="1">Membrane</location>
        <topology evidence="1">Multi-pass membrane protein</topology>
    </subcellularLocation>
</comment>
<evidence type="ECO:0000256" key="5">
    <source>
        <dbReference type="ARBA" id="ARBA00023136"/>
    </source>
</evidence>
<keyword evidence="5 6" id="KW-0472">Membrane</keyword>
<protein>
    <submittedName>
        <fullName evidence="8">Metal tolerance protein 5</fullName>
    </submittedName>
</protein>
<feature type="transmembrane region" description="Helical" evidence="6">
    <location>
        <begin position="53"/>
        <end position="74"/>
    </location>
</feature>
<evidence type="ECO:0000259" key="7">
    <source>
        <dbReference type="Pfam" id="PF01545"/>
    </source>
</evidence>
<dbReference type="InterPro" id="IPR036837">
    <property type="entry name" value="Cation_efflux_CTD_sf"/>
</dbReference>
<dbReference type="PANTHER" id="PTHR43840:SF13">
    <property type="entry name" value="CATION EFFLUX PROTEIN CYTOPLASMIC DOMAIN-CONTAINING PROTEIN"/>
    <property type="match status" value="1"/>
</dbReference>
<keyword evidence="2" id="KW-0813">Transport</keyword>
<dbReference type="InterPro" id="IPR050291">
    <property type="entry name" value="CDF_Transporter"/>
</dbReference>
<feature type="transmembrane region" description="Helical" evidence="6">
    <location>
        <begin position="164"/>
        <end position="184"/>
    </location>
</feature>
<proteinExistence type="predicted"/>
<accession>A0ABQ7JED6</accession>
<keyword evidence="4 6" id="KW-1133">Transmembrane helix</keyword>
<evidence type="ECO:0000256" key="2">
    <source>
        <dbReference type="ARBA" id="ARBA00022448"/>
    </source>
</evidence>
<keyword evidence="3 6" id="KW-0812">Transmembrane</keyword>
<evidence type="ECO:0000256" key="1">
    <source>
        <dbReference type="ARBA" id="ARBA00004141"/>
    </source>
</evidence>
<dbReference type="InterPro" id="IPR058533">
    <property type="entry name" value="Cation_efflux_TM"/>
</dbReference>
<evidence type="ECO:0000256" key="6">
    <source>
        <dbReference type="SAM" id="Phobius"/>
    </source>
</evidence>
<dbReference type="Gene3D" id="3.30.70.1350">
    <property type="entry name" value="Cation efflux protein, cytoplasmic domain"/>
    <property type="match status" value="1"/>
</dbReference>
<feature type="transmembrane region" description="Helical" evidence="6">
    <location>
        <begin position="204"/>
        <end position="223"/>
    </location>
</feature>
<dbReference type="PANTHER" id="PTHR43840">
    <property type="entry name" value="MITOCHONDRIAL METAL TRANSPORTER 1-RELATED"/>
    <property type="match status" value="1"/>
</dbReference>
<dbReference type="SUPFAM" id="SSF160240">
    <property type="entry name" value="Cation efflux protein cytoplasmic domain-like"/>
    <property type="match status" value="1"/>
</dbReference>
<keyword evidence="9" id="KW-1185">Reference proteome</keyword>
<feature type="transmembrane region" description="Helical" evidence="6">
    <location>
        <begin position="122"/>
        <end position="144"/>
    </location>
</feature>
<dbReference type="InterPro" id="IPR027469">
    <property type="entry name" value="Cation_efflux_TMD_sf"/>
</dbReference>
<reference evidence="8 9" key="1">
    <citation type="journal article" date="2020" name="bioRxiv">
        <title>Metabolic contributions of an alphaproteobacterial endosymbiont in the apicomplexan Cardiosporidium cionae.</title>
        <authorList>
            <person name="Hunter E.S."/>
            <person name="Paight C.J."/>
            <person name="Lane C.E."/>
        </authorList>
    </citation>
    <scope>NUCLEOTIDE SEQUENCE [LARGE SCALE GENOMIC DNA]</scope>
    <source>
        <strain evidence="8">ESH_2018</strain>
    </source>
</reference>
<evidence type="ECO:0000313" key="9">
    <source>
        <dbReference type="Proteomes" id="UP000823046"/>
    </source>
</evidence>
<organism evidence="8 9">
    <name type="scientific">Cardiosporidium cionae</name>
    <dbReference type="NCBI Taxonomy" id="476202"/>
    <lineage>
        <taxon>Eukaryota</taxon>
        <taxon>Sar</taxon>
        <taxon>Alveolata</taxon>
        <taxon>Apicomplexa</taxon>
        <taxon>Aconoidasida</taxon>
        <taxon>Nephromycida</taxon>
        <taxon>Cardiosporidium</taxon>
    </lineage>
</organism>
<gene>
    <name evidence="8" type="ORF">IE077_000634</name>
</gene>
<dbReference type="EMBL" id="JADAQX010000060">
    <property type="protein sequence ID" value="KAF8822361.1"/>
    <property type="molecule type" value="Genomic_DNA"/>
</dbReference>